<feature type="compositionally biased region" description="Low complexity" evidence="1">
    <location>
        <begin position="236"/>
        <end position="251"/>
    </location>
</feature>
<sequence>MPPPSTLANGPQDIITISVTMYPHHSSNPHHHMPMTATSAMTSGSRSIPSVPHVPRLMLPPTTQLPSSTPATTANGVPISHHSEKVKRYLSEFDSLLLSHSMNKSLAMFGGDQGSTEADADDAEGDADQFSSCPPSPKPEPNAANNNPMDIARAPTPRSRLHVLDHKLPTPEPTSPHLTASPAPPIPVSSAACKPAAAGPIVQAQVAYRPRLAIGRARAFSAPVPWATPLNSPETLSAPSSALSPAPMSAPVDAPSQVPSATRKRRRSVGDADDPEWMSARPTVRRRCALPDIRIPLAVLLAEAQAAHGSEAHM</sequence>
<proteinExistence type="predicted"/>
<reference evidence="2 3" key="1">
    <citation type="submission" date="2016-07" db="EMBL/GenBank/DDBJ databases">
        <title>Pervasive Adenine N6-methylation of Active Genes in Fungi.</title>
        <authorList>
            <consortium name="DOE Joint Genome Institute"/>
            <person name="Mondo S.J."/>
            <person name="Dannebaum R.O."/>
            <person name="Kuo R.C."/>
            <person name="Labutti K."/>
            <person name="Haridas S."/>
            <person name="Kuo A."/>
            <person name="Salamov A."/>
            <person name="Ahrendt S.R."/>
            <person name="Lipzen A."/>
            <person name="Sullivan W."/>
            <person name="Andreopoulos W.B."/>
            <person name="Clum A."/>
            <person name="Lindquist E."/>
            <person name="Daum C."/>
            <person name="Ramamoorthy G.K."/>
            <person name="Gryganskyi A."/>
            <person name="Culley D."/>
            <person name="Magnuson J.K."/>
            <person name="James T.Y."/>
            <person name="O'Malley M.A."/>
            <person name="Stajich J.E."/>
            <person name="Spatafora J.W."/>
            <person name="Visel A."/>
            <person name="Grigoriev I.V."/>
        </authorList>
    </citation>
    <scope>NUCLEOTIDE SEQUENCE [LARGE SCALE GENOMIC DNA]</scope>
    <source>
        <strain evidence="2 3">PL171</strain>
    </source>
</reference>
<dbReference type="EMBL" id="MCFL01000031">
    <property type="protein sequence ID" value="ORZ34001.1"/>
    <property type="molecule type" value="Genomic_DNA"/>
</dbReference>
<dbReference type="AlphaFoldDB" id="A0A1Y2HJI1"/>
<feature type="region of interest" description="Disordered" evidence="1">
    <location>
        <begin position="166"/>
        <end position="192"/>
    </location>
</feature>
<evidence type="ECO:0000313" key="2">
    <source>
        <dbReference type="EMBL" id="ORZ34001.1"/>
    </source>
</evidence>
<keyword evidence="3" id="KW-1185">Reference proteome</keyword>
<evidence type="ECO:0000313" key="3">
    <source>
        <dbReference type="Proteomes" id="UP000193411"/>
    </source>
</evidence>
<gene>
    <name evidence="2" type="ORF">BCR44DRAFT_60467</name>
</gene>
<protein>
    <submittedName>
        <fullName evidence="2">Uncharacterized protein</fullName>
    </submittedName>
</protein>
<organism evidence="2 3">
    <name type="scientific">Catenaria anguillulae PL171</name>
    <dbReference type="NCBI Taxonomy" id="765915"/>
    <lineage>
        <taxon>Eukaryota</taxon>
        <taxon>Fungi</taxon>
        <taxon>Fungi incertae sedis</taxon>
        <taxon>Blastocladiomycota</taxon>
        <taxon>Blastocladiomycetes</taxon>
        <taxon>Blastocladiales</taxon>
        <taxon>Catenariaceae</taxon>
        <taxon>Catenaria</taxon>
    </lineage>
</organism>
<dbReference type="Proteomes" id="UP000193411">
    <property type="component" value="Unassembled WGS sequence"/>
</dbReference>
<evidence type="ECO:0000256" key="1">
    <source>
        <dbReference type="SAM" id="MobiDB-lite"/>
    </source>
</evidence>
<feature type="region of interest" description="Disordered" evidence="1">
    <location>
        <begin position="109"/>
        <end position="154"/>
    </location>
</feature>
<feature type="region of interest" description="Disordered" evidence="1">
    <location>
        <begin position="224"/>
        <end position="278"/>
    </location>
</feature>
<accession>A0A1Y2HJI1</accession>
<comment type="caution">
    <text evidence="2">The sequence shown here is derived from an EMBL/GenBank/DDBJ whole genome shotgun (WGS) entry which is preliminary data.</text>
</comment>
<feature type="compositionally biased region" description="Acidic residues" evidence="1">
    <location>
        <begin position="118"/>
        <end position="127"/>
    </location>
</feature>
<name>A0A1Y2HJI1_9FUNG</name>